<dbReference type="OrthoDB" id="9815923at2"/>
<comment type="caution">
    <text evidence="3">The sequence shown here is derived from an EMBL/GenBank/DDBJ whole genome shotgun (WGS) entry which is preliminary data.</text>
</comment>
<accession>A0A2U0I109</accession>
<dbReference type="CDD" id="cd02511">
    <property type="entry name" value="Beta4Glucosyltransferase"/>
    <property type="match status" value="1"/>
</dbReference>
<organism evidence="3 4">
    <name type="scientific">Marixanthomonas spongiae</name>
    <dbReference type="NCBI Taxonomy" id="2174845"/>
    <lineage>
        <taxon>Bacteria</taxon>
        <taxon>Pseudomonadati</taxon>
        <taxon>Bacteroidota</taxon>
        <taxon>Flavobacteriia</taxon>
        <taxon>Flavobacteriales</taxon>
        <taxon>Flavobacteriaceae</taxon>
        <taxon>Marixanthomonas</taxon>
    </lineage>
</organism>
<evidence type="ECO:0000256" key="1">
    <source>
        <dbReference type="ARBA" id="ARBA00038494"/>
    </source>
</evidence>
<proteinExistence type="inferred from homology"/>
<dbReference type="PANTHER" id="PTHR43630:SF2">
    <property type="entry name" value="GLYCOSYLTRANSFERASE"/>
    <property type="match status" value="1"/>
</dbReference>
<evidence type="ECO:0000259" key="2">
    <source>
        <dbReference type="Pfam" id="PF00535"/>
    </source>
</evidence>
<dbReference type="GO" id="GO:0016740">
    <property type="term" value="F:transferase activity"/>
    <property type="evidence" value="ECO:0007669"/>
    <property type="project" value="UniProtKB-KW"/>
</dbReference>
<dbReference type="InterPro" id="IPR001173">
    <property type="entry name" value="Glyco_trans_2-like"/>
</dbReference>
<evidence type="ECO:0000313" key="3">
    <source>
        <dbReference type="EMBL" id="PVW14788.1"/>
    </source>
</evidence>
<dbReference type="SUPFAM" id="SSF53448">
    <property type="entry name" value="Nucleotide-diphospho-sugar transferases"/>
    <property type="match status" value="1"/>
</dbReference>
<feature type="domain" description="Glycosyltransferase 2-like" evidence="2">
    <location>
        <begin position="10"/>
        <end position="152"/>
    </location>
</feature>
<name>A0A2U0I109_9FLAO</name>
<dbReference type="Pfam" id="PF00535">
    <property type="entry name" value="Glycos_transf_2"/>
    <property type="match status" value="1"/>
</dbReference>
<comment type="similarity">
    <text evidence="1">Belongs to the glycosyltransferase 2 family. WaaE/KdtX subfamily.</text>
</comment>
<reference evidence="3 4" key="1">
    <citation type="submission" date="2018-04" db="EMBL/GenBank/DDBJ databases">
        <title>Marixanthomonas spongiae HN-E44 sp. nov., isolated from a marine sponge.</title>
        <authorList>
            <person name="Luo L."/>
            <person name="Zhuang L."/>
        </authorList>
    </citation>
    <scope>NUCLEOTIDE SEQUENCE [LARGE SCALE GENOMIC DNA]</scope>
    <source>
        <strain evidence="3 4">HN-E44</strain>
    </source>
</reference>
<protein>
    <submittedName>
        <fullName evidence="3">Glycosyltransferase family 2 protein</fullName>
    </submittedName>
</protein>
<sequence>MYAEEKRFSATVITLNEENKIARCIESLLPVADDIVILDSFSTDATEAICKNYPVRFLQQKFEGHIQQKNSAIDAAKYDKVISLDADEALSKELQSAILRLKENWKKDGYFAKRFNNYCGQWIYHSDWYPDRKLRVFDRNKARWGGINPHDTIQMQPGSKTGKLNGSILHWVHTSYEEHSLKVHKFSSIAAREYYKLGRKSGIFDILLKPTWTFFKAYILRLGFLDGFNGLIICTFSAYTTFLKYLKLKQIIKNNSNT</sequence>
<dbReference type="Gene3D" id="3.90.550.10">
    <property type="entry name" value="Spore Coat Polysaccharide Biosynthesis Protein SpsA, Chain A"/>
    <property type="match status" value="1"/>
</dbReference>
<dbReference type="InterPro" id="IPR029044">
    <property type="entry name" value="Nucleotide-diphossugar_trans"/>
</dbReference>
<evidence type="ECO:0000313" key="4">
    <source>
        <dbReference type="Proteomes" id="UP000245962"/>
    </source>
</evidence>
<dbReference type="EMBL" id="QEHR01000005">
    <property type="protein sequence ID" value="PVW14788.1"/>
    <property type="molecule type" value="Genomic_DNA"/>
</dbReference>
<dbReference type="Proteomes" id="UP000245962">
    <property type="component" value="Unassembled WGS sequence"/>
</dbReference>
<gene>
    <name evidence="3" type="ORF">DDV96_08660</name>
</gene>
<dbReference type="PANTHER" id="PTHR43630">
    <property type="entry name" value="POLY-BETA-1,6-N-ACETYL-D-GLUCOSAMINE SYNTHASE"/>
    <property type="match status" value="1"/>
</dbReference>
<keyword evidence="4" id="KW-1185">Reference proteome</keyword>
<dbReference type="AlphaFoldDB" id="A0A2U0I109"/>
<keyword evidence="3" id="KW-0808">Transferase</keyword>